<reference evidence="1 5" key="1">
    <citation type="submission" date="2014-08" db="EMBL/GenBank/DDBJ databases">
        <title>Clostridium innocuum, an unnegligible vancomycin-resistant pathogen causing extra-intestinal infections.</title>
        <authorList>
            <person name="Feng Y."/>
            <person name="Chiu C.-H."/>
        </authorList>
    </citation>
    <scope>NUCLEOTIDE SEQUENCE [LARGE SCALE GENOMIC DNA]</scope>
    <source>
        <strain evidence="1 5">AN88</strain>
    </source>
</reference>
<dbReference type="Proteomes" id="UP000604383">
    <property type="component" value="Unassembled WGS sequence"/>
</dbReference>
<dbReference type="EMBL" id="JAKTMA010000011">
    <property type="protein sequence ID" value="MCR0232732.1"/>
    <property type="molecule type" value="Genomic_DNA"/>
</dbReference>
<dbReference type="RefSeq" id="WP_002609163.1">
    <property type="nucleotide sequence ID" value="NZ_AP025565.1"/>
</dbReference>
<gene>
    <name evidence="1" type="ORF">CIAN88_18340</name>
    <name evidence="4" type="ORF">G4D54_10840</name>
    <name evidence="3" type="ORF">GT664_08130</name>
    <name evidence="2" type="ORF">MKC95_08120</name>
</gene>
<evidence type="ECO:0000313" key="1">
    <source>
        <dbReference type="EMBL" id="KGJ51720.1"/>
    </source>
</evidence>
<dbReference type="AlphaFoldDB" id="A0A099I1X5"/>
<proteinExistence type="predicted"/>
<dbReference type="EMBL" id="JQIF01000097">
    <property type="protein sequence ID" value="KGJ51720.1"/>
    <property type="molecule type" value="Genomic_DNA"/>
</dbReference>
<evidence type="ECO:0000313" key="3">
    <source>
        <dbReference type="EMBL" id="MZH55725.1"/>
    </source>
</evidence>
<dbReference type="InterPro" id="IPR022476">
    <property type="entry name" value="Spore_YabP/YqfC"/>
</dbReference>
<dbReference type="Proteomes" id="UP000030008">
    <property type="component" value="Unassembled WGS sequence"/>
</dbReference>
<dbReference type="Proteomes" id="UP001203972">
    <property type="component" value="Unassembled WGS sequence"/>
</dbReference>
<evidence type="ECO:0000313" key="5">
    <source>
        <dbReference type="Proteomes" id="UP000030008"/>
    </source>
</evidence>
<dbReference type="GeneID" id="61926039"/>
<accession>A0A099I1X5</accession>
<reference evidence="3" key="2">
    <citation type="journal article" date="2019" name="Nat. Med.">
        <title>A library of human gut bacterial isolates paired with longitudinal multiomics data enables mechanistic microbiome research.</title>
        <authorList>
            <person name="Poyet M."/>
            <person name="Groussin M."/>
            <person name="Gibbons S.M."/>
            <person name="Avila-Pacheco J."/>
            <person name="Jiang X."/>
            <person name="Kearney S.M."/>
            <person name="Perrotta A.R."/>
            <person name="Berdy B."/>
            <person name="Zhao S."/>
            <person name="Lieberman T.D."/>
            <person name="Swanson P.K."/>
            <person name="Smith M."/>
            <person name="Roesemann S."/>
            <person name="Alexander J.E."/>
            <person name="Rich S.A."/>
            <person name="Livny J."/>
            <person name="Vlamakis H."/>
            <person name="Clish C."/>
            <person name="Bullock K."/>
            <person name="Deik A."/>
            <person name="Scott J."/>
            <person name="Pierce K.A."/>
            <person name="Xavier R.J."/>
            <person name="Alm E.J."/>
        </authorList>
    </citation>
    <scope>NUCLEOTIDE SEQUENCE</scope>
    <source>
        <strain evidence="3">BIOML-A12</strain>
    </source>
</reference>
<name>A0A099I1X5_CLOIN</name>
<evidence type="ECO:0000313" key="2">
    <source>
        <dbReference type="EMBL" id="MCR0232732.1"/>
    </source>
</evidence>
<sequence length="66" mass="7624">MLSIDKNQVMIEHYRELTLVSETRIQVTMKSYRITIDGEQLHVLALGKDEILLEGSVQNLAFAYEK</sequence>
<dbReference type="EMBL" id="WWTN01000011">
    <property type="protein sequence ID" value="MZH55725.1"/>
    <property type="molecule type" value="Genomic_DNA"/>
</dbReference>
<evidence type="ECO:0000313" key="6">
    <source>
        <dbReference type="Proteomes" id="UP000503330"/>
    </source>
</evidence>
<dbReference type="EMBL" id="CP048838">
    <property type="protein sequence ID" value="QJA02904.1"/>
    <property type="molecule type" value="Genomic_DNA"/>
</dbReference>
<reference evidence="4 6" key="3">
    <citation type="submission" date="2020-02" db="EMBL/GenBank/DDBJ databases">
        <authorList>
            <person name="Kociolek L.K."/>
            <person name="Ozer E.A."/>
        </authorList>
    </citation>
    <scope>NUCLEOTIDE SEQUENCE [LARGE SCALE GENOMIC DNA]</scope>
    <source>
        <strain evidence="4 6">ATCC 14501</strain>
    </source>
</reference>
<reference evidence="2" key="4">
    <citation type="journal article" date="2022" name="Clin. Infect. Dis.">
        <title>Association between Clostridium innocuum and antibiotic-associated diarrhea in adults and children: A cross-sectional study and comparative genomics analysis.</title>
        <authorList>
            <person name="Cherny K.E."/>
            <person name="Muscat E.B."/>
            <person name="Balaji A."/>
            <person name="Mukherjee J."/>
            <person name="Ozer E.A."/>
            <person name="Angarone M.P."/>
            <person name="Hauser A.R."/>
            <person name="Sichel J.S."/>
            <person name="Amponsah E."/>
            <person name="Kociolek L.K."/>
        </authorList>
    </citation>
    <scope>NUCLEOTIDE SEQUENCE</scope>
    <source>
        <strain evidence="2">NU1-AC-029v</strain>
    </source>
</reference>
<organism evidence="1 5">
    <name type="scientific">Clostridium innocuum</name>
    <dbReference type="NCBI Taxonomy" id="1522"/>
    <lineage>
        <taxon>Bacteria</taxon>
        <taxon>Bacillati</taxon>
        <taxon>Bacillota</taxon>
        <taxon>Clostridia</taxon>
        <taxon>Eubacteriales</taxon>
        <taxon>Clostridiaceae</taxon>
        <taxon>Clostridium</taxon>
    </lineage>
</organism>
<protein>
    <submittedName>
        <fullName evidence="1 2">Sporulation protein</fullName>
    </submittedName>
</protein>
<dbReference type="Pfam" id="PF07873">
    <property type="entry name" value="YabP"/>
    <property type="match status" value="1"/>
</dbReference>
<evidence type="ECO:0000313" key="4">
    <source>
        <dbReference type="EMBL" id="QJA02904.1"/>
    </source>
</evidence>
<dbReference type="Proteomes" id="UP000503330">
    <property type="component" value="Chromosome"/>
</dbReference>